<sequence length="465" mass="52006">MQKKFDVRIGGISADVAPDTAFELELLNSMLDIDTPQSSRALGITLPFTPTNHDLMGHIYHPQSATTQRNYATELYLDTNLVDWGYSYLKDAKANYPLDFTSNIKEFFGSYQARLLSDIDLGSFTLPSSLNDTLLNSWQVANGCVFPTIRNDVYYEKNVPSTFDGLVNKYSAGYIATSPKTPLFFVKYVLQKVGDLAGVTYAGEFWDDTATAKLILYNTREAVGTVERRLFMPNMTIAQLIVGLRKTFNLYLRFDVYRKVLRMDYAKSVHNGTCSIDWSSSAPKFKGGSPINIPGLELSWTLDTNDQLHKDAFFLPYATIDAVGQRQSISSPFRTLLMESGLPKTSQFGAAVTQLDKKCIPGLLSWQGLVSGVPLATNQFGTTTLQWSDIRTSFWLEEERFRMGSFRVEDRIALTSAQISQISAILRGEDSAWPIVHINGVNYLIERLVIPSGSANTPLMSAWRI</sequence>
<dbReference type="RefSeq" id="WP_183980386.1">
    <property type="nucleotide sequence ID" value="NZ_JACIBY010000029.1"/>
</dbReference>
<dbReference type="AlphaFoldDB" id="A0A7W6ETW9"/>
<reference evidence="1 2" key="1">
    <citation type="submission" date="2020-08" db="EMBL/GenBank/DDBJ databases">
        <title>Genomic Encyclopedia of Type Strains, Phase IV (KMG-IV): sequencing the most valuable type-strain genomes for metagenomic binning, comparative biology and taxonomic classification.</title>
        <authorList>
            <person name="Goeker M."/>
        </authorList>
    </citation>
    <scope>NUCLEOTIDE SEQUENCE [LARGE SCALE GENOMIC DNA]</scope>
    <source>
        <strain evidence="1 2">DSM 17976</strain>
    </source>
</reference>
<protein>
    <submittedName>
        <fullName evidence="1">Uncharacterized protein</fullName>
    </submittedName>
</protein>
<proteinExistence type="predicted"/>
<comment type="caution">
    <text evidence="1">The sequence shown here is derived from an EMBL/GenBank/DDBJ whole genome shotgun (WGS) entry which is preliminary data.</text>
</comment>
<keyword evidence="2" id="KW-1185">Reference proteome</keyword>
<gene>
    <name evidence="1" type="ORF">FHS57_006219</name>
</gene>
<accession>A0A7W6ETW9</accession>
<evidence type="ECO:0000313" key="1">
    <source>
        <dbReference type="EMBL" id="MBB3842188.1"/>
    </source>
</evidence>
<evidence type="ECO:0000313" key="2">
    <source>
        <dbReference type="Proteomes" id="UP000541352"/>
    </source>
</evidence>
<dbReference type="Proteomes" id="UP000541352">
    <property type="component" value="Unassembled WGS sequence"/>
</dbReference>
<name>A0A7W6ETW9_9BACT</name>
<organism evidence="1 2">
    <name type="scientific">Runella defluvii</name>
    <dbReference type="NCBI Taxonomy" id="370973"/>
    <lineage>
        <taxon>Bacteria</taxon>
        <taxon>Pseudomonadati</taxon>
        <taxon>Bacteroidota</taxon>
        <taxon>Cytophagia</taxon>
        <taxon>Cytophagales</taxon>
        <taxon>Spirosomataceae</taxon>
        <taxon>Runella</taxon>
    </lineage>
</organism>
<dbReference type="EMBL" id="JACIBY010000029">
    <property type="protein sequence ID" value="MBB3842188.1"/>
    <property type="molecule type" value="Genomic_DNA"/>
</dbReference>